<dbReference type="RefSeq" id="WP_140928163.1">
    <property type="nucleotide sequence ID" value="NZ_VFSU01000024.1"/>
</dbReference>
<feature type="binding site" evidence="3">
    <location>
        <position position="126"/>
    </location>
    <ligand>
        <name>L-histidine</name>
        <dbReference type="ChEBI" id="CHEBI:57595"/>
    </ligand>
</feature>
<dbReference type="Pfam" id="PF13393">
    <property type="entry name" value="tRNA-synt_His"/>
    <property type="match status" value="1"/>
</dbReference>
<dbReference type="GO" id="GO:0005737">
    <property type="term" value="C:cytoplasm"/>
    <property type="evidence" value="ECO:0007669"/>
    <property type="project" value="InterPro"/>
</dbReference>
<dbReference type="GO" id="GO:0016757">
    <property type="term" value="F:glycosyltransferase activity"/>
    <property type="evidence" value="ECO:0007669"/>
    <property type="project" value="UniProtKB-KW"/>
</dbReference>
<sequence>MTDRVALLPSGFRDRLPPAAEAASALTRTLVDGFAARGYERVSPPLVEHEAGLASWLGKPLGGALFRTTDPTTGEGLALRPDITGQVARIAATRLAAAPRPLRLAYAGPVLRGRAGQLSPERELTQTGAELIGTDDVAALAELITTAVEALTAAGVSGLSVDLTTPDLVAELAAVPWPVSDLPGLLAALDGKDWGLLEIRERAPYRALLEAAGEAANALPLLAKIAPDLSARLAALAALLPGVRITIDPTERHGFEYHSWCAFSLFGHVNGQPLRAEIGRGGAYRVRHPDGTEERAAGVSLYVDMLVDAGLGASARRRIFLPEGTLTETGAQLRADGWATVQALSPDDSAEGCSHVWNGREAVAKG</sequence>
<dbReference type="Proteomes" id="UP000319897">
    <property type="component" value="Unassembled WGS sequence"/>
</dbReference>
<evidence type="ECO:0000313" key="6">
    <source>
        <dbReference type="Proteomes" id="UP000319897"/>
    </source>
</evidence>
<dbReference type="InterPro" id="IPR041715">
    <property type="entry name" value="HisRS-like_core"/>
</dbReference>
<feature type="domain" description="Aminoacyl-transfer RNA synthetases class-II family profile" evidence="4">
    <location>
        <begin position="24"/>
        <end position="322"/>
    </location>
</feature>
<evidence type="ECO:0000256" key="2">
    <source>
        <dbReference type="ARBA" id="ARBA00017399"/>
    </source>
</evidence>
<dbReference type="Gene3D" id="3.30.930.10">
    <property type="entry name" value="Bira Bifunctional Protein, Domain 2"/>
    <property type="match status" value="1"/>
</dbReference>
<organism evidence="5 6">
    <name type="scientific">Sandaracinobacter neustonicus</name>
    <dbReference type="NCBI Taxonomy" id="1715348"/>
    <lineage>
        <taxon>Bacteria</taxon>
        <taxon>Pseudomonadati</taxon>
        <taxon>Pseudomonadota</taxon>
        <taxon>Alphaproteobacteria</taxon>
        <taxon>Sphingomonadales</taxon>
        <taxon>Sphingosinicellaceae</taxon>
        <taxon>Sandaracinobacter</taxon>
    </lineage>
</organism>
<dbReference type="PROSITE" id="PS50862">
    <property type="entry name" value="AA_TRNA_LIGASE_II"/>
    <property type="match status" value="1"/>
</dbReference>
<evidence type="ECO:0000256" key="1">
    <source>
        <dbReference type="ARBA" id="ARBA00011738"/>
    </source>
</evidence>
<evidence type="ECO:0000259" key="4">
    <source>
        <dbReference type="PROSITE" id="PS50862"/>
    </source>
</evidence>
<comment type="subunit">
    <text evidence="1">Homodimer.</text>
</comment>
<proteinExistence type="predicted"/>
<keyword evidence="5" id="KW-0808">Transferase</keyword>
<comment type="caution">
    <text evidence="5">The sequence shown here is derived from an EMBL/GenBank/DDBJ whole genome shotgun (WGS) entry which is preliminary data.</text>
</comment>
<protein>
    <recommendedName>
        <fullName evidence="2">Histidine--tRNA ligase</fullName>
    </recommendedName>
</protein>
<evidence type="ECO:0000313" key="5">
    <source>
        <dbReference type="EMBL" id="TPE61105.1"/>
    </source>
</evidence>
<feature type="binding site" evidence="3">
    <location>
        <position position="112"/>
    </location>
    <ligand>
        <name>L-histidine</name>
        <dbReference type="ChEBI" id="CHEBI:57595"/>
    </ligand>
</feature>
<accession>A0A501XKX7</accession>
<dbReference type="PANTHER" id="PTHR43707:SF1">
    <property type="entry name" value="HISTIDINE--TRNA LIGASE, MITOCHONDRIAL-RELATED"/>
    <property type="match status" value="1"/>
</dbReference>
<dbReference type="InterPro" id="IPR006195">
    <property type="entry name" value="aa-tRNA-synth_II"/>
</dbReference>
<dbReference type="OrthoDB" id="9769617at2"/>
<dbReference type="AlphaFoldDB" id="A0A501XKX7"/>
<evidence type="ECO:0000256" key="3">
    <source>
        <dbReference type="PIRSR" id="PIRSR001549-1"/>
    </source>
</evidence>
<dbReference type="PIRSF" id="PIRSF001549">
    <property type="entry name" value="His-tRNA_synth"/>
    <property type="match status" value="1"/>
</dbReference>
<dbReference type="PANTHER" id="PTHR43707">
    <property type="entry name" value="HISTIDYL-TRNA SYNTHETASE"/>
    <property type="match status" value="1"/>
</dbReference>
<name>A0A501XKX7_9SPHN</name>
<keyword evidence="5" id="KW-0328">Glycosyltransferase</keyword>
<dbReference type="GO" id="GO:0006427">
    <property type="term" value="P:histidyl-tRNA aminoacylation"/>
    <property type="evidence" value="ECO:0007669"/>
    <property type="project" value="TreeGrafter"/>
</dbReference>
<feature type="binding site" evidence="3">
    <location>
        <position position="130"/>
    </location>
    <ligand>
        <name>L-histidine</name>
        <dbReference type="ChEBI" id="CHEBI:57595"/>
    </ligand>
</feature>
<dbReference type="SUPFAM" id="SSF55681">
    <property type="entry name" value="Class II aaRS and biotin synthetases"/>
    <property type="match status" value="1"/>
</dbReference>
<feature type="binding site" evidence="3">
    <location>
        <begin position="82"/>
        <end position="84"/>
    </location>
    <ligand>
        <name>L-histidine</name>
        <dbReference type="ChEBI" id="CHEBI:57595"/>
    </ligand>
</feature>
<dbReference type="InterPro" id="IPR045864">
    <property type="entry name" value="aa-tRNA-synth_II/BPL/LPL"/>
</dbReference>
<reference evidence="5 6" key="1">
    <citation type="submission" date="2019-06" db="EMBL/GenBank/DDBJ databases">
        <authorList>
            <person name="Lee I."/>
            <person name="Jang G.I."/>
            <person name="Hwang C.Y."/>
        </authorList>
    </citation>
    <scope>NUCLEOTIDE SEQUENCE [LARGE SCALE GENOMIC DNA]</scope>
    <source>
        <strain evidence="5 6">PAMC 28131</strain>
    </source>
</reference>
<dbReference type="InterPro" id="IPR004516">
    <property type="entry name" value="HisRS/HisZ"/>
</dbReference>
<dbReference type="EMBL" id="VFSU01000024">
    <property type="protein sequence ID" value="TPE61105.1"/>
    <property type="molecule type" value="Genomic_DNA"/>
</dbReference>
<keyword evidence="6" id="KW-1185">Reference proteome</keyword>
<gene>
    <name evidence="5" type="ORF">FJQ54_09420</name>
</gene>
<dbReference type="GO" id="GO:0004821">
    <property type="term" value="F:histidine-tRNA ligase activity"/>
    <property type="evidence" value="ECO:0007669"/>
    <property type="project" value="TreeGrafter"/>
</dbReference>